<dbReference type="Pfam" id="PF16898">
    <property type="entry name" value="TOPRIM_C"/>
    <property type="match status" value="1"/>
</dbReference>
<dbReference type="Pfam" id="PF02518">
    <property type="entry name" value="HATPase_c"/>
    <property type="match status" value="1"/>
</dbReference>
<dbReference type="PANTHER" id="PTHR10169">
    <property type="entry name" value="DNA TOPOISOMERASE/GYRASE"/>
    <property type="match status" value="1"/>
</dbReference>
<dbReference type="PRINTS" id="PR01158">
    <property type="entry name" value="TOPISMRASEII"/>
</dbReference>
<comment type="cofactor">
    <cofactor evidence="3">
        <name>Mg(2+)</name>
        <dbReference type="ChEBI" id="CHEBI:18420"/>
    </cofactor>
</comment>
<dbReference type="GO" id="GO:0003677">
    <property type="term" value="F:DNA binding"/>
    <property type="evidence" value="ECO:0007669"/>
    <property type="project" value="UniProtKB-KW"/>
</dbReference>
<dbReference type="GO" id="GO:0006265">
    <property type="term" value="P:DNA topological change"/>
    <property type="evidence" value="ECO:0007669"/>
    <property type="project" value="InterPro"/>
</dbReference>
<dbReference type="InterPro" id="IPR036890">
    <property type="entry name" value="HATPase_C_sf"/>
</dbReference>
<dbReference type="InterPro" id="IPR001241">
    <property type="entry name" value="Topo_IIA"/>
</dbReference>
<dbReference type="PROSITE" id="PS52040">
    <property type="entry name" value="TOPO_IIA"/>
    <property type="match status" value="1"/>
</dbReference>
<dbReference type="InterPro" id="IPR001154">
    <property type="entry name" value="TopoII_euk"/>
</dbReference>
<dbReference type="AlphaFoldDB" id="A0A6C0M2W0"/>
<dbReference type="Gene3D" id="3.30.1490.30">
    <property type="match status" value="1"/>
</dbReference>
<dbReference type="SMART" id="SM00434">
    <property type="entry name" value="TOP4c"/>
    <property type="match status" value="1"/>
</dbReference>
<protein>
    <recommendedName>
        <fullName evidence="5">DNA topoisomerase (ATP-hydrolyzing)</fullName>
        <ecNumber evidence="5">5.6.2.2</ecNumber>
    </recommendedName>
</protein>
<comment type="catalytic activity">
    <reaction evidence="1">
        <text>ATP-dependent breakage, passage and rejoining of double-stranded DNA.</text>
        <dbReference type="EC" id="5.6.2.2"/>
    </reaction>
</comment>
<dbReference type="PROSITE" id="PS00177">
    <property type="entry name" value="TOPOISOMERASE_II"/>
    <property type="match status" value="1"/>
</dbReference>
<feature type="coiled-coil region" evidence="13">
    <location>
        <begin position="1118"/>
        <end position="1145"/>
    </location>
</feature>
<dbReference type="InterPro" id="IPR050634">
    <property type="entry name" value="DNA_Topoisomerase_II"/>
</dbReference>
<feature type="domain" description="Topo IIA-type catalytic" evidence="15">
    <location>
        <begin position="729"/>
        <end position="1155"/>
    </location>
</feature>
<dbReference type="InterPro" id="IPR003594">
    <property type="entry name" value="HATPase_dom"/>
</dbReference>
<dbReference type="EMBL" id="MN740612">
    <property type="protein sequence ID" value="QHU35812.1"/>
    <property type="molecule type" value="Genomic_DNA"/>
</dbReference>
<evidence type="ECO:0000256" key="8">
    <source>
        <dbReference type="ARBA" id="ARBA00022840"/>
    </source>
</evidence>
<name>A0A6C0M2W0_9ZZZZ</name>
<keyword evidence="12" id="KW-0413">Isomerase</keyword>
<evidence type="ECO:0000256" key="11">
    <source>
        <dbReference type="ARBA" id="ARBA00023125"/>
    </source>
</evidence>
<evidence type="ECO:0000256" key="7">
    <source>
        <dbReference type="ARBA" id="ARBA00022741"/>
    </source>
</evidence>
<evidence type="ECO:0000256" key="6">
    <source>
        <dbReference type="ARBA" id="ARBA00022723"/>
    </source>
</evidence>
<comment type="cofactor">
    <cofactor evidence="2">
        <name>Ca(2+)</name>
        <dbReference type="ChEBI" id="CHEBI:29108"/>
    </cofactor>
</comment>
<comment type="similarity">
    <text evidence="4">Belongs to the type II topoisomerase family.</text>
</comment>
<evidence type="ECO:0000256" key="3">
    <source>
        <dbReference type="ARBA" id="ARBA00001946"/>
    </source>
</evidence>
<dbReference type="InterPro" id="IPR020568">
    <property type="entry name" value="Ribosomal_Su5_D2-typ_SF"/>
</dbReference>
<dbReference type="Gene3D" id="3.90.199.10">
    <property type="entry name" value="Topoisomerase II, domain 5"/>
    <property type="match status" value="1"/>
</dbReference>
<dbReference type="InterPro" id="IPR013757">
    <property type="entry name" value="Topo_IIA_A_a_sf"/>
</dbReference>
<keyword evidence="6" id="KW-0479">Metal-binding</keyword>
<keyword evidence="8" id="KW-0067">ATP-binding</keyword>
<evidence type="ECO:0000256" key="2">
    <source>
        <dbReference type="ARBA" id="ARBA00001913"/>
    </source>
</evidence>
<dbReference type="Gene3D" id="3.40.50.670">
    <property type="match status" value="1"/>
</dbReference>
<evidence type="ECO:0000313" key="16">
    <source>
        <dbReference type="EMBL" id="QHU35812.1"/>
    </source>
</evidence>
<dbReference type="PROSITE" id="PS50880">
    <property type="entry name" value="TOPRIM"/>
    <property type="match status" value="1"/>
</dbReference>
<dbReference type="FunFam" id="3.40.50.670:FF:000001">
    <property type="entry name" value="DNA topoisomerase 2"/>
    <property type="match status" value="1"/>
</dbReference>
<feature type="domain" description="Toprim" evidence="14">
    <location>
        <begin position="469"/>
        <end position="583"/>
    </location>
</feature>
<dbReference type="GO" id="GO:0003918">
    <property type="term" value="F:DNA topoisomerase type II (double strand cut, ATP-hydrolyzing) activity"/>
    <property type="evidence" value="ECO:0007669"/>
    <property type="project" value="UniProtKB-EC"/>
</dbReference>
<keyword evidence="9" id="KW-0460">Magnesium</keyword>
<dbReference type="InterPro" id="IPR014721">
    <property type="entry name" value="Ribsml_uS5_D2-typ_fold_subgr"/>
</dbReference>
<dbReference type="Gene3D" id="3.30.1360.40">
    <property type="match status" value="1"/>
</dbReference>
<dbReference type="GO" id="GO:0000819">
    <property type="term" value="P:sister chromatid segregation"/>
    <property type="evidence" value="ECO:0007669"/>
    <property type="project" value="TreeGrafter"/>
</dbReference>
<evidence type="ECO:0000259" key="14">
    <source>
        <dbReference type="PROSITE" id="PS50880"/>
    </source>
</evidence>
<dbReference type="FunFam" id="3.90.199.10:FF:000002">
    <property type="entry name" value="DNA topoisomerase 2"/>
    <property type="match status" value="1"/>
</dbReference>
<dbReference type="Pfam" id="PF00204">
    <property type="entry name" value="DNA_gyraseB"/>
    <property type="match status" value="1"/>
</dbReference>
<reference evidence="16" key="1">
    <citation type="journal article" date="2020" name="Nature">
        <title>Giant virus diversity and host interactions through global metagenomics.</title>
        <authorList>
            <person name="Schulz F."/>
            <person name="Roux S."/>
            <person name="Paez-Espino D."/>
            <person name="Jungbluth S."/>
            <person name="Walsh D.A."/>
            <person name="Denef V.J."/>
            <person name="McMahon K.D."/>
            <person name="Konstantinidis K.T."/>
            <person name="Eloe-Fadrosh E.A."/>
            <person name="Kyrpides N.C."/>
            <person name="Woyke T."/>
        </authorList>
    </citation>
    <scope>NUCLEOTIDE SEQUENCE</scope>
    <source>
        <strain evidence="16">GVMAG-S-1035085-51</strain>
    </source>
</reference>
<evidence type="ECO:0000256" key="4">
    <source>
        <dbReference type="ARBA" id="ARBA00011080"/>
    </source>
</evidence>
<evidence type="ECO:0000256" key="9">
    <source>
        <dbReference type="ARBA" id="ARBA00022842"/>
    </source>
</evidence>
<sequence>MKRYKVKLTSFRVCSRMAPKKEAKDAKSIEEKYQKKTPIEHILTRPDTYIGEVKCQKETHWVYQDGTIIKKDIEVPPGLIKIFDEILVNACDHTKTDKTCDTIKVTIDTSNNEISVWNNGRGIDVEIHGEHKIYVPELIFGELLTSTNYDDNEKRTTGGRNGYGSKLTNIFSTKFLVETVDSERKRKFVQEFTNNMSERTKPKVSSCTNKSYTCITFSPDLPKFGLDTLTDDILSLLRRRVYDIAGTHNNIKVYLDDIRLHCNTFNKYIELYKFKSDIVPDVIESDNESVATDDYNRTPFGEVMYEEVGERWKVGVIYNPENGHESVSFVNSINTYQGGNHVNHVLDNIVDRLKIILNKKHKDINVKPAQLKENIIIFVDAIIDNPSFTSQTKETLKTKPSEFGSKCELSEKFILRLAKSGIFDQVIIMAKIKEATILKKTDGKKTTSVKGIPKLEDANWAGTRKSNLCYLILTEGDSAKAMALSGREVVGADRFGVFPLKGKLLNVREANTKQLLENEEIKNIKKIMGLQQGKEYNEISELRYGHIILLTDSDVDGYHISGLLMNFIHFFWPSLIKIEGFLTSLSTPIIKATHNRSKNIIPFYNLSDYDDWKSKNNTNEYFIKYYKGLGTSDKTEAKEYFMDIEKKLIKYIDIEDTEKYTKVKPKHHDTTNEAMTLAFEKKRADDRKVWLMDYDKNKILSNDQKIVTVPQFINKSLIHFSFEDNTRSIPSLCDGFKPSQRKILYGTILRKLFNKKDEIRVAQLAGFVSDKACYHHGEASLQGAIINMAQDFVGSNNINILYPSGQFGSRVNGGKDAASPRYIHTFLGTLTRYIFRGEDDPILKYLDDDGTPIEPEWYIPILPIVLVNGSSGIGTGFSTDIPCYNPKDIIENIFRKMNNDKLKSMTPWFNKFEGKIDKTGEGEYSVYGKYEKVGDDTIHITELPVGTWTSPYKEFLEEQEEKKNMISAYTSNITDEKISFTVNLKTDTLTKLNDNNTIYQKLKLVTKMSTRNMHLYNAEGRITKYSSPNDILKEFYDIRLMMYTKRKVYIIDKLTYELDVLKYKIMFIEYILDKKIVIERQKKDAIIKKLIEYDFPQLASSFKNKDESYDYLTNMFLFSLTEEKIDELKKKIKDKQEELKIVKDTSEIDMWKSELNELLSKYEDWMIDQSKKSVTYKKGKPKKNKIIV</sequence>
<dbReference type="InterPro" id="IPR006171">
    <property type="entry name" value="TOPRIM_dom"/>
</dbReference>
<keyword evidence="7" id="KW-0547">Nucleotide-binding</keyword>
<dbReference type="InterPro" id="IPR002205">
    <property type="entry name" value="Topo_IIA_dom_A"/>
</dbReference>
<dbReference type="Gene3D" id="1.10.268.10">
    <property type="entry name" value="Topoisomerase, domain 3"/>
    <property type="match status" value="1"/>
</dbReference>
<dbReference type="SUPFAM" id="SSF55874">
    <property type="entry name" value="ATPase domain of HSP90 chaperone/DNA topoisomerase II/histidine kinase"/>
    <property type="match status" value="1"/>
</dbReference>
<dbReference type="SUPFAM" id="SSF56719">
    <property type="entry name" value="Type II DNA topoisomerase"/>
    <property type="match status" value="1"/>
</dbReference>
<keyword evidence="13" id="KW-0175">Coiled coil</keyword>
<evidence type="ECO:0000256" key="1">
    <source>
        <dbReference type="ARBA" id="ARBA00000185"/>
    </source>
</evidence>
<evidence type="ECO:0000259" key="15">
    <source>
        <dbReference type="PROSITE" id="PS52040"/>
    </source>
</evidence>
<accession>A0A6C0M2W0</accession>
<dbReference type="SUPFAM" id="SSF54211">
    <property type="entry name" value="Ribosomal protein S5 domain 2-like"/>
    <property type="match status" value="1"/>
</dbReference>
<dbReference type="Pfam" id="PF00521">
    <property type="entry name" value="DNA_topoisoIV"/>
    <property type="match status" value="1"/>
</dbReference>
<evidence type="ECO:0000256" key="10">
    <source>
        <dbReference type="ARBA" id="ARBA00023029"/>
    </source>
</evidence>
<dbReference type="PANTHER" id="PTHR10169:SF38">
    <property type="entry name" value="DNA TOPOISOMERASE 2"/>
    <property type="match status" value="1"/>
</dbReference>
<dbReference type="GO" id="GO:0000712">
    <property type="term" value="P:resolution of meiotic recombination intermediates"/>
    <property type="evidence" value="ECO:0007669"/>
    <property type="project" value="TreeGrafter"/>
</dbReference>
<organism evidence="16">
    <name type="scientific">viral metagenome</name>
    <dbReference type="NCBI Taxonomy" id="1070528"/>
    <lineage>
        <taxon>unclassified sequences</taxon>
        <taxon>metagenomes</taxon>
        <taxon>organismal metagenomes</taxon>
    </lineage>
</organism>
<dbReference type="InterPro" id="IPR018522">
    <property type="entry name" value="TopoIIA_CS"/>
</dbReference>
<keyword evidence="11" id="KW-0238">DNA-binding</keyword>
<dbReference type="InterPro" id="IPR013759">
    <property type="entry name" value="Topo_IIA_B_C"/>
</dbReference>
<keyword evidence="10" id="KW-0799">Topoisomerase</keyword>
<dbReference type="CDD" id="cd03481">
    <property type="entry name" value="TopoIIA_Trans_ScTopoIIA"/>
    <property type="match status" value="1"/>
</dbReference>
<dbReference type="SMART" id="SM00433">
    <property type="entry name" value="TOP2c"/>
    <property type="match status" value="1"/>
</dbReference>
<dbReference type="InterPro" id="IPR031660">
    <property type="entry name" value="TOPRIM_C"/>
</dbReference>
<dbReference type="FunFam" id="3.30.565.10:FF:000004">
    <property type="entry name" value="DNA topoisomerase 2"/>
    <property type="match status" value="1"/>
</dbReference>
<dbReference type="SMART" id="SM00387">
    <property type="entry name" value="HATPase_c"/>
    <property type="match status" value="1"/>
</dbReference>
<dbReference type="Gene3D" id="3.30.565.10">
    <property type="entry name" value="Histidine kinase-like ATPase, C-terminal domain"/>
    <property type="match status" value="1"/>
</dbReference>
<evidence type="ECO:0000256" key="13">
    <source>
        <dbReference type="SAM" id="Coils"/>
    </source>
</evidence>
<dbReference type="InterPro" id="IPR013760">
    <property type="entry name" value="Topo_IIA-like_dom_sf"/>
</dbReference>
<evidence type="ECO:0000256" key="5">
    <source>
        <dbReference type="ARBA" id="ARBA00012895"/>
    </source>
</evidence>
<dbReference type="GO" id="GO:0046872">
    <property type="term" value="F:metal ion binding"/>
    <property type="evidence" value="ECO:0007669"/>
    <property type="project" value="UniProtKB-KW"/>
</dbReference>
<dbReference type="EC" id="5.6.2.2" evidence="5"/>
<dbReference type="InterPro" id="IPR013506">
    <property type="entry name" value="Topo_IIA_bsu_dom2"/>
</dbReference>
<evidence type="ECO:0000256" key="12">
    <source>
        <dbReference type="ARBA" id="ARBA00023235"/>
    </source>
</evidence>
<dbReference type="Pfam" id="PF01751">
    <property type="entry name" value="Toprim"/>
    <property type="match status" value="1"/>
</dbReference>
<proteinExistence type="inferred from homology"/>
<dbReference type="GO" id="GO:0005634">
    <property type="term" value="C:nucleus"/>
    <property type="evidence" value="ECO:0007669"/>
    <property type="project" value="TreeGrafter"/>
</dbReference>
<dbReference type="PRINTS" id="PR00418">
    <property type="entry name" value="TPI2FAMILY"/>
</dbReference>
<dbReference type="InterPro" id="IPR013758">
    <property type="entry name" value="Topo_IIA_A/C_ab"/>
</dbReference>
<dbReference type="Gene3D" id="3.30.230.10">
    <property type="match status" value="1"/>
</dbReference>
<dbReference type="GO" id="GO:0005524">
    <property type="term" value="F:ATP binding"/>
    <property type="evidence" value="ECO:0007669"/>
    <property type="project" value="UniProtKB-KW"/>
</dbReference>